<feature type="region of interest" description="Disordered" evidence="1">
    <location>
        <begin position="654"/>
        <end position="702"/>
    </location>
</feature>
<dbReference type="PANTHER" id="PTHR30121">
    <property type="entry name" value="UNCHARACTERIZED PROTEIN YJGR-RELATED"/>
    <property type="match status" value="1"/>
</dbReference>
<feature type="compositionally biased region" description="Acidic residues" evidence="1">
    <location>
        <begin position="693"/>
        <end position="702"/>
    </location>
</feature>
<evidence type="ECO:0008006" key="4">
    <source>
        <dbReference type="Google" id="ProtNLM"/>
    </source>
</evidence>
<dbReference type="SUPFAM" id="SSF52540">
    <property type="entry name" value="P-loop containing nucleoside triphosphate hydrolases"/>
    <property type="match status" value="1"/>
</dbReference>
<dbReference type="InterPro" id="IPR051162">
    <property type="entry name" value="T4SS_component"/>
</dbReference>
<dbReference type="PANTHER" id="PTHR30121:SF6">
    <property type="entry name" value="SLR6007 PROTEIN"/>
    <property type="match status" value="1"/>
</dbReference>
<reference evidence="2 3" key="1">
    <citation type="submission" date="2020-08" db="EMBL/GenBank/DDBJ databases">
        <title>Genomic Encyclopedia of Type Strains, Phase IV (KMG-IV): sequencing the most valuable type-strain genomes for metagenomic binning, comparative biology and taxonomic classification.</title>
        <authorList>
            <person name="Goeker M."/>
        </authorList>
    </citation>
    <scope>NUCLEOTIDE SEQUENCE [LARGE SCALE GENOMIC DNA]</scope>
    <source>
        <strain evidence="2 3">DSM 23562</strain>
    </source>
</reference>
<dbReference type="Pfam" id="PF02534">
    <property type="entry name" value="T4SS-DNA_transf"/>
    <property type="match status" value="1"/>
</dbReference>
<dbReference type="EMBL" id="JACHGW010000010">
    <property type="protein sequence ID" value="MBB6053964.1"/>
    <property type="molecule type" value="Genomic_DNA"/>
</dbReference>
<dbReference type="Gene3D" id="3.40.50.300">
    <property type="entry name" value="P-loop containing nucleotide triphosphate hydrolases"/>
    <property type="match status" value="2"/>
</dbReference>
<dbReference type="AlphaFoldDB" id="A0A7W9SXC5"/>
<dbReference type="CDD" id="cd01127">
    <property type="entry name" value="TrwB_TraG_TraD_VirD4"/>
    <property type="match status" value="1"/>
</dbReference>
<evidence type="ECO:0000256" key="1">
    <source>
        <dbReference type="SAM" id="MobiDB-lite"/>
    </source>
</evidence>
<gene>
    <name evidence="2" type="ORF">HNQ39_005811</name>
</gene>
<evidence type="ECO:0000313" key="2">
    <source>
        <dbReference type="EMBL" id="MBB6053964.1"/>
    </source>
</evidence>
<sequence length="702" mass="78040">MVRIGTRIFHDAQQSATRFRVVSDDPELIPHVNQPWFRAHACEKLELPMPHRSGRDDKISTVAASHDQLARHAVVCGATGSGKTRLAMQLLFEQLKAGCSVVMMDPKLETITHVLLMAQKAGITSDQVTMLLPGNADLGGVPGWNPLDYKQTGTPPGQAAGDFVSVLAQSASSWGPRMQDLLTNALLIIATHRLSILELARFLQRDEYREGLLAQEVEQPDPIAYQEAYEFFTSEFANWGKSERTSAVAPVMNKLREFLRSGFLRSLLCAQKNTLDLASLWQKQRLVLVNLDRTTLGDEGARLLGGMLAWQLYRTAMRVEGSVPVCLSLDEMGVSGQFIGRAVCEILAIARSRKLRMLVACQHLAQLSDELRESLLAITSVRAFFRLGYEDARVIAASLAAGTGSEIATVEATSLLKKDSKTGELTGAWVSVEHPILDGWGNELRLSSNAWKDFLLGRCVTELESDIDIVMPWDRLPNGWEDTTRSWMQQPEWWEFDPIERLLELARMSRIQRLYVHAPDTGEPVELRQYISQLPPDQYRVSGFAPVRLAVFFPKSKLSVVTRVTESERRDRWTRRLMDLPTARAVVVLAPDAPVMTKVVDVPDPIASPGFERFLSGAMVSSGQTLPDLERVYEARRSEVARLEEIGAEILELQEDDKKSRSGRSGQAARPIAYRSPTRVDSGKTALALPESLEVDSDGSLA</sequence>
<dbReference type="InterPro" id="IPR003688">
    <property type="entry name" value="TraG/VirD4"/>
</dbReference>
<organism evidence="2 3">
    <name type="scientific">Armatimonas rosea</name>
    <dbReference type="NCBI Taxonomy" id="685828"/>
    <lineage>
        <taxon>Bacteria</taxon>
        <taxon>Bacillati</taxon>
        <taxon>Armatimonadota</taxon>
        <taxon>Armatimonadia</taxon>
        <taxon>Armatimonadales</taxon>
        <taxon>Armatimonadaceae</taxon>
        <taxon>Armatimonas</taxon>
    </lineage>
</organism>
<dbReference type="RefSeq" id="WP_184204046.1">
    <property type="nucleotide sequence ID" value="NZ_JACHGW010000010.1"/>
</dbReference>
<proteinExistence type="predicted"/>
<dbReference type="GO" id="GO:0016020">
    <property type="term" value="C:membrane"/>
    <property type="evidence" value="ECO:0007669"/>
    <property type="project" value="InterPro"/>
</dbReference>
<accession>A0A7W9SXC5</accession>
<keyword evidence="3" id="KW-1185">Reference proteome</keyword>
<dbReference type="Proteomes" id="UP000520814">
    <property type="component" value="Unassembled WGS sequence"/>
</dbReference>
<evidence type="ECO:0000313" key="3">
    <source>
        <dbReference type="Proteomes" id="UP000520814"/>
    </source>
</evidence>
<name>A0A7W9SXC5_ARMRO</name>
<dbReference type="InterPro" id="IPR027417">
    <property type="entry name" value="P-loop_NTPase"/>
</dbReference>
<comment type="caution">
    <text evidence="2">The sequence shown here is derived from an EMBL/GenBank/DDBJ whole genome shotgun (WGS) entry which is preliminary data.</text>
</comment>
<protein>
    <recommendedName>
        <fullName evidence="4">Type IV secretion system coupling TraD/TrwB family protein</fullName>
    </recommendedName>
</protein>